<dbReference type="AlphaFoldDB" id="A0A9D4V4X9"/>
<feature type="signal peptide" evidence="1">
    <location>
        <begin position="1"/>
        <end position="20"/>
    </location>
</feature>
<evidence type="ECO:0000313" key="3">
    <source>
        <dbReference type="Proteomes" id="UP000886520"/>
    </source>
</evidence>
<dbReference type="InterPro" id="IPR021851">
    <property type="entry name" value="DUF3455"/>
</dbReference>
<gene>
    <name evidence="2" type="ORF">GOP47_0006703</name>
</gene>
<comment type="caution">
    <text evidence="2">The sequence shown here is derived from an EMBL/GenBank/DDBJ whole genome shotgun (WGS) entry which is preliminary data.</text>
</comment>
<dbReference type="PANTHER" id="PTHR35567">
    <property type="entry name" value="MALATE DEHYDROGENASE (AFU_ORTHOLOGUE AFUA_2G13800)"/>
    <property type="match status" value="1"/>
</dbReference>
<evidence type="ECO:0000313" key="2">
    <source>
        <dbReference type="EMBL" id="KAI5079032.1"/>
    </source>
</evidence>
<keyword evidence="3" id="KW-1185">Reference proteome</keyword>
<feature type="chain" id="PRO_5038484180" evidence="1">
    <location>
        <begin position="21"/>
        <end position="308"/>
    </location>
</feature>
<dbReference type="OrthoDB" id="1911375at2759"/>
<name>A0A9D4V4X9_ADICA</name>
<protein>
    <submittedName>
        <fullName evidence="2">Uncharacterized protein</fullName>
    </submittedName>
</protein>
<dbReference type="Proteomes" id="UP000886520">
    <property type="component" value="Chromosome 6"/>
</dbReference>
<dbReference type="Pfam" id="PF11937">
    <property type="entry name" value="DUF3455"/>
    <property type="match status" value="1"/>
</dbReference>
<feature type="non-terminal residue" evidence="2">
    <location>
        <position position="1"/>
    </location>
</feature>
<reference evidence="2" key="1">
    <citation type="submission" date="2021-01" db="EMBL/GenBank/DDBJ databases">
        <title>Adiantum capillus-veneris genome.</title>
        <authorList>
            <person name="Fang Y."/>
            <person name="Liao Q."/>
        </authorList>
    </citation>
    <scope>NUCLEOTIDE SEQUENCE</scope>
    <source>
        <strain evidence="2">H3</strain>
        <tissue evidence="2">Leaf</tissue>
    </source>
</reference>
<sequence length="308" mass="32545">LSQLALISLSLSLSLSLSHSHTHTHTHTHSAHTCNTHKLTGALIKTISRADQGALPSLLVLGSIDRHIIKCREMKLLVNLLLVIGLGAMCCTKVVLVEASCSSLSDGGAAVMSCRSLLQAPAGADDKEAMSGIISVAVPAEIAVARGSRLLGALQAVGHQHYRFNGTAWALYNATAWLYEQANTSMPLPDMGREAVVGVHFYLAQPDTAGGQPSWWLGSSRITAKGVAATTVSSDSITWNLLQATSYQLIVNESSSTDWTWVGEVSSVQRLDTQRGLPPPDTAAAVVGDTFSSVYSALYVFYAASTAV</sequence>
<keyword evidence="1" id="KW-0732">Signal</keyword>
<accession>A0A9D4V4X9</accession>
<dbReference type="EMBL" id="JABFUD020000006">
    <property type="protein sequence ID" value="KAI5079032.1"/>
    <property type="molecule type" value="Genomic_DNA"/>
</dbReference>
<dbReference type="PANTHER" id="PTHR35567:SF1">
    <property type="entry name" value="CONSERVED FUNGAL PROTEIN (AFU_ORTHOLOGUE AFUA_1G14230)"/>
    <property type="match status" value="1"/>
</dbReference>
<proteinExistence type="predicted"/>
<organism evidence="2 3">
    <name type="scientific">Adiantum capillus-veneris</name>
    <name type="common">Maidenhair fern</name>
    <dbReference type="NCBI Taxonomy" id="13818"/>
    <lineage>
        <taxon>Eukaryota</taxon>
        <taxon>Viridiplantae</taxon>
        <taxon>Streptophyta</taxon>
        <taxon>Embryophyta</taxon>
        <taxon>Tracheophyta</taxon>
        <taxon>Polypodiopsida</taxon>
        <taxon>Polypodiidae</taxon>
        <taxon>Polypodiales</taxon>
        <taxon>Pteridineae</taxon>
        <taxon>Pteridaceae</taxon>
        <taxon>Vittarioideae</taxon>
        <taxon>Adiantum</taxon>
    </lineage>
</organism>
<evidence type="ECO:0000256" key="1">
    <source>
        <dbReference type="SAM" id="SignalP"/>
    </source>
</evidence>